<gene>
    <name evidence="2" type="ORF">GMARGA_LOCUS1616</name>
</gene>
<keyword evidence="3" id="KW-1185">Reference proteome</keyword>
<dbReference type="EMBL" id="CAJVQB010000434">
    <property type="protein sequence ID" value="CAG8488797.1"/>
    <property type="molecule type" value="Genomic_DNA"/>
</dbReference>
<dbReference type="PANTHER" id="PTHR46599:SF3">
    <property type="entry name" value="PIGGYBAC TRANSPOSABLE ELEMENT-DERIVED PROTEIN 4"/>
    <property type="match status" value="1"/>
</dbReference>
<protein>
    <submittedName>
        <fullName evidence="2">35218_t:CDS:1</fullName>
    </submittedName>
</protein>
<dbReference type="Pfam" id="PF13843">
    <property type="entry name" value="DDE_Tnp_1_7"/>
    <property type="match status" value="1"/>
</dbReference>
<organism evidence="2 3">
    <name type="scientific">Gigaspora margarita</name>
    <dbReference type="NCBI Taxonomy" id="4874"/>
    <lineage>
        <taxon>Eukaryota</taxon>
        <taxon>Fungi</taxon>
        <taxon>Fungi incertae sedis</taxon>
        <taxon>Mucoromycota</taxon>
        <taxon>Glomeromycotina</taxon>
        <taxon>Glomeromycetes</taxon>
        <taxon>Diversisporales</taxon>
        <taxon>Gigasporaceae</taxon>
        <taxon>Gigaspora</taxon>
    </lineage>
</organism>
<dbReference type="InterPro" id="IPR029526">
    <property type="entry name" value="PGBD"/>
</dbReference>
<evidence type="ECO:0000313" key="2">
    <source>
        <dbReference type="EMBL" id="CAG8488797.1"/>
    </source>
</evidence>
<sequence length="386" mass="44362">MGRISNKIKEGAKVSILGSVIGEDPAHLLLETFLRVAPGNNRWVINLDLQPKKEIVISAGCIKFVSANADEIDVSNSNNMLWTDEIVTIDTRQVSRSYNSTPAIHISNIANATPRLFFERFMPINFIMSTVIPSTNKVACECEQAWTDLTWMEFMQFIGILTIMTYVKCADICDYWSIKSDTPGVSLSFGQYMLYKQFRNIIKYLTLMDTLPNDDPFHFARQFHDEFNKNLAKATQPGHYLCIDKSMYQWMGKVDKALADAQTNLFLQLDSAEPPEYSLKKSSQTNTQQLFTDTCISLYNHGLYSILQIKKCRYWPKNIPHDITNALDEPYGSFITDYQEGLYLDSTAHYLKDMYLDPIAHYLEDLYLDQIAHYLKDMYLESTASY</sequence>
<accession>A0ABM8VZV2</accession>
<evidence type="ECO:0000259" key="1">
    <source>
        <dbReference type="Pfam" id="PF13843"/>
    </source>
</evidence>
<reference evidence="2 3" key="1">
    <citation type="submission" date="2021-06" db="EMBL/GenBank/DDBJ databases">
        <authorList>
            <person name="Kallberg Y."/>
            <person name="Tangrot J."/>
            <person name="Rosling A."/>
        </authorList>
    </citation>
    <scope>NUCLEOTIDE SEQUENCE [LARGE SCALE GENOMIC DNA]</scope>
    <source>
        <strain evidence="2 3">120-4 pot B 10/14</strain>
    </source>
</reference>
<comment type="caution">
    <text evidence="2">The sequence shown here is derived from an EMBL/GenBank/DDBJ whole genome shotgun (WGS) entry which is preliminary data.</text>
</comment>
<name>A0ABM8VZV2_GIGMA</name>
<feature type="domain" description="PiggyBac transposable element-derived protein" evidence="1">
    <location>
        <begin position="113"/>
        <end position="256"/>
    </location>
</feature>
<dbReference type="Proteomes" id="UP000789901">
    <property type="component" value="Unassembled WGS sequence"/>
</dbReference>
<dbReference type="PANTHER" id="PTHR46599">
    <property type="entry name" value="PIGGYBAC TRANSPOSABLE ELEMENT-DERIVED PROTEIN 4"/>
    <property type="match status" value="1"/>
</dbReference>
<evidence type="ECO:0000313" key="3">
    <source>
        <dbReference type="Proteomes" id="UP000789901"/>
    </source>
</evidence>
<proteinExistence type="predicted"/>